<evidence type="ECO:0000256" key="1">
    <source>
        <dbReference type="SAM" id="SignalP"/>
    </source>
</evidence>
<dbReference type="PANTHER" id="PTHR36195">
    <property type="entry name" value="DOMAIN PROTEIN, PUTATIVE (AFU_ORTHOLOGUE AFUA_5G01990)-RELATED-RELATED"/>
    <property type="match status" value="1"/>
</dbReference>
<keyword evidence="3" id="KW-1185">Reference proteome</keyword>
<proteinExistence type="predicted"/>
<protein>
    <recommendedName>
        <fullName evidence="4">Thaumatin-like protein</fullName>
    </recommendedName>
</protein>
<dbReference type="InterPro" id="IPR006771">
    <property type="entry name" value="CetA-like"/>
</dbReference>
<dbReference type="Pfam" id="PF04681">
    <property type="entry name" value="Bys1"/>
    <property type="match status" value="1"/>
</dbReference>
<feature type="signal peptide" evidence="1">
    <location>
        <begin position="1"/>
        <end position="20"/>
    </location>
</feature>
<sequence>MFTSSLIIFCAILSIPSVTCVGTAFIENLCYFEVYVWSVANVTNDTVNYLAPTVGNFHETYRTNPNGGGISLKIATTPVDSDITQFEYTYLTGNPNVYYDISNINGYPFEEWGLTLSSSSPNCSSIFCSPGVTLCPDVYNQPGDDFATKNCDVSTNLTLTLC</sequence>
<evidence type="ECO:0008006" key="4">
    <source>
        <dbReference type="Google" id="ProtNLM"/>
    </source>
</evidence>
<dbReference type="OrthoDB" id="5144514at2759"/>
<dbReference type="AlphaFoldDB" id="A0A8E2J8D0"/>
<keyword evidence="1" id="KW-0732">Signal</keyword>
<dbReference type="EMBL" id="KV745890">
    <property type="protein sequence ID" value="OCK73214.1"/>
    <property type="molecule type" value="Genomic_DNA"/>
</dbReference>
<evidence type="ECO:0000313" key="3">
    <source>
        <dbReference type="Proteomes" id="UP000250266"/>
    </source>
</evidence>
<name>A0A8E2J8D0_9PEZI</name>
<dbReference type="InterPro" id="IPR037176">
    <property type="entry name" value="Osmotin/thaumatin-like_sf"/>
</dbReference>
<feature type="non-terminal residue" evidence="2">
    <location>
        <position position="162"/>
    </location>
</feature>
<evidence type="ECO:0000313" key="2">
    <source>
        <dbReference type="EMBL" id="OCK73214.1"/>
    </source>
</evidence>
<gene>
    <name evidence="2" type="ORF">K432DRAFT_313405</name>
</gene>
<dbReference type="Proteomes" id="UP000250266">
    <property type="component" value="Unassembled WGS sequence"/>
</dbReference>
<organism evidence="2 3">
    <name type="scientific">Lepidopterella palustris CBS 459.81</name>
    <dbReference type="NCBI Taxonomy" id="1314670"/>
    <lineage>
        <taxon>Eukaryota</taxon>
        <taxon>Fungi</taxon>
        <taxon>Dikarya</taxon>
        <taxon>Ascomycota</taxon>
        <taxon>Pezizomycotina</taxon>
        <taxon>Dothideomycetes</taxon>
        <taxon>Pleosporomycetidae</taxon>
        <taxon>Mytilinidiales</taxon>
        <taxon>Argynnaceae</taxon>
        <taxon>Lepidopterella</taxon>
    </lineage>
</organism>
<reference evidence="2 3" key="1">
    <citation type="journal article" date="2016" name="Nat. Commun.">
        <title>Ectomycorrhizal ecology is imprinted in the genome of the dominant symbiotic fungus Cenococcum geophilum.</title>
        <authorList>
            <consortium name="DOE Joint Genome Institute"/>
            <person name="Peter M."/>
            <person name="Kohler A."/>
            <person name="Ohm R.A."/>
            <person name="Kuo A."/>
            <person name="Krutzmann J."/>
            <person name="Morin E."/>
            <person name="Arend M."/>
            <person name="Barry K.W."/>
            <person name="Binder M."/>
            <person name="Choi C."/>
            <person name="Clum A."/>
            <person name="Copeland A."/>
            <person name="Grisel N."/>
            <person name="Haridas S."/>
            <person name="Kipfer T."/>
            <person name="LaButti K."/>
            <person name="Lindquist E."/>
            <person name="Lipzen A."/>
            <person name="Maire R."/>
            <person name="Meier B."/>
            <person name="Mihaltcheva S."/>
            <person name="Molinier V."/>
            <person name="Murat C."/>
            <person name="Poggeler S."/>
            <person name="Quandt C.A."/>
            <person name="Sperisen C."/>
            <person name="Tritt A."/>
            <person name="Tisserant E."/>
            <person name="Crous P.W."/>
            <person name="Henrissat B."/>
            <person name="Nehls U."/>
            <person name="Egli S."/>
            <person name="Spatafora J.W."/>
            <person name="Grigoriev I.V."/>
            <person name="Martin F.M."/>
        </authorList>
    </citation>
    <scope>NUCLEOTIDE SEQUENCE [LARGE SCALE GENOMIC DNA]</scope>
    <source>
        <strain evidence="2 3">CBS 459.81</strain>
    </source>
</reference>
<feature type="chain" id="PRO_5034993032" description="Thaumatin-like protein" evidence="1">
    <location>
        <begin position="21"/>
        <end position="162"/>
    </location>
</feature>
<accession>A0A8E2J8D0</accession>
<dbReference type="SUPFAM" id="SSF49870">
    <property type="entry name" value="Osmotin, thaumatin-like protein"/>
    <property type="match status" value="1"/>
</dbReference>